<accession>A0A951QCE9</accession>
<reference evidence="4" key="2">
    <citation type="journal article" date="2022" name="Microbiol. Resour. Announc.">
        <title>Metagenome Sequencing to Explore Phylogenomics of Terrestrial Cyanobacteria.</title>
        <authorList>
            <person name="Ward R.D."/>
            <person name="Stajich J.E."/>
            <person name="Johansen J.R."/>
            <person name="Huntemann M."/>
            <person name="Clum A."/>
            <person name="Foster B."/>
            <person name="Foster B."/>
            <person name="Roux S."/>
            <person name="Palaniappan K."/>
            <person name="Varghese N."/>
            <person name="Mukherjee S."/>
            <person name="Reddy T.B.K."/>
            <person name="Daum C."/>
            <person name="Copeland A."/>
            <person name="Chen I.A."/>
            <person name="Ivanova N.N."/>
            <person name="Kyrpides N.C."/>
            <person name="Shapiro N."/>
            <person name="Eloe-Fadrosh E.A."/>
            <person name="Pietrasiak N."/>
        </authorList>
    </citation>
    <scope>NUCLEOTIDE SEQUENCE</scope>
    <source>
        <strain evidence="4">UHER 2000/2452</strain>
    </source>
</reference>
<dbReference type="PANTHER" id="PTHR31350">
    <property type="entry name" value="SI:DKEY-261L7.2"/>
    <property type="match status" value="1"/>
</dbReference>
<keyword evidence="2" id="KW-0802">TPR repeat</keyword>
<dbReference type="PANTHER" id="PTHR31350:SF21">
    <property type="entry name" value="F-BOX ONLY PROTEIN 21"/>
    <property type="match status" value="1"/>
</dbReference>
<name>A0A951QCE9_9CYAN</name>
<dbReference type="Pfam" id="PF13371">
    <property type="entry name" value="TPR_9"/>
    <property type="match status" value="1"/>
</dbReference>
<evidence type="ECO:0000259" key="3">
    <source>
        <dbReference type="Pfam" id="PF13369"/>
    </source>
</evidence>
<proteinExistence type="inferred from homology"/>
<feature type="repeat" description="TPR" evidence="2">
    <location>
        <begin position="194"/>
        <end position="227"/>
    </location>
</feature>
<evidence type="ECO:0000256" key="2">
    <source>
        <dbReference type="PROSITE-ProRule" id="PRU00339"/>
    </source>
</evidence>
<gene>
    <name evidence="4" type="ORF">KME15_18745</name>
</gene>
<feature type="domain" description="Protein SirB1 N-terminal" evidence="3">
    <location>
        <begin position="46"/>
        <end position="197"/>
    </location>
</feature>
<evidence type="ECO:0000256" key="1">
    <source>
        <dbReference type="ARBA" id="ARBA00007100"/>
    </source>
</evidence>
<dbReference type="Gene3D" id="1.25.40.10">
    <property type="entry name" value="Tetratricopeptide repeat domain"/>
    <property type="match status" value="1"/>
</dbReference>
<dbReference type="Proteomes" id="UP000757435">
    <property type="component" value="Unassembled WGS sequence"/>
</dbReference>
<sequence length="281" mass="32843">MNFSLGSSLARQRFYQEIHQPPDQIDLAKAALYLAQEEYPDLDVEEYLSALDAMAVEVRERLPREPYPLRIIQTLNRYFYEDLQFRGNTERYDDPRNSYLNEVIDRRTGIPITLSLVYLEVAGRIDFPMVGVGMPGHFLVRPIGDDMQIFVDPFHQGEVLFAEDCQERLSQVYGRPMALRPEFLEAVSPHYFLARMLTNLKGVYLKQEDWSRAIAAIDRILLLLPHSWMEQRDRGLLYYQLGRWAEAQQDLEHYLICAPSMVSDAPRIRDLLKRIDENKKG</sequence>
<dbReference type="InterPro" id="IPR032698">
    <property type="entry name" value="SirB1_N"/>
</dbReference>
<reference evidence="4" key="1">
    <citation type="submission" date="2021-05" db="EMBL/GenBank/DDBJ databases">
        <authorList>
            <person name="Pietrasiak N."/>
            <person name="Ward R."/>
            <person name="Stajich J.E."/>
            <person name="Kurbessoian T."/>
        </authorList>
    </citation>
    <scope>NUCLEOTIDE SEQUENCE</scope>
    <source>
        <strain evidence="4">UHER 2000/2452</strain>
    </source>
</reference>
<dbReference type="PROSITE" id="PS50005">
    <property type="entry name" value="TPR"/>
    <property type="match status" value="1"/>
</dbReference>
<dbReference type="InterPro" id="IPR011990">
    <property type="entry name" value="TPR-like_helical_dom_sf"/>
</dbReference>
<organism evidence="4 5">
    <name type="scientific">Drouetiella hepatica Uher 2000/2452</name>
    <dbReference type="NCBI Taxonomy" id="904376"/>
    <lineage>
        <taxon>Bacteria</taxon>
        <taxon>Bacillati</taxon>
        <taxon>Cyanobacteriota</taxon>
        <taxon>Cyanophyceae</taxon>
        <taxon>Oculatellales</taxon>
        <taxon>Oculatellaceae</taxon>
        <taxon>Drouetiella</taxon>
    </lineage>
</organism>
<dbReference type="AlphaFoldDB" id="A0A951QCE9"/>
<evidence type="ECO:0000313" key="5">
    <source>
        <dbReference type="Proteomes" id="UP000757435"/>
    </source>
</evidence>
<comment type="caution">
    <text evidence="4">The sequence shown here is derived from an EMBL/GenBank/DDBJ whole genome shotgun (WGS) entry which is preliminary data.</text>
</comment>
<dbReference type="InterPro" id="IPR019734">
    <property type="entry name" value="TPR_rpt"/>
</dbReference>
<protein>
    <submittedName>
        <fullName evidence="4">Transglutaminase-like domain-containing protein</fullName>
    </submittedName>
</protein>
<comment type="similarity">
    <text evidence="1">Belongs to the UPF0162 family.</text>
</comment>
<dbReference type="SUPFAM" id="SSF48452">
    <property type="entry name" value="TPR-like"/>
    <property type="match status" value="1"/>
</dbReference>
<evidence type="ECO:0000313" key="4">
    <source>
        <dbReference type="EMBL" id="MBW4660717.1"/>
    </source>
</evidence>
<dbReference type="Pfam" id="PF13369">
    <property type="entry name" value="Transglut_core2"/>
    <property type="match status" value="1"/>
</dbReference>
<dbReference type="EMBL" id="JAHHHD010000024">
    <property type="protein sequence ID" value="MBW4660717.1"/>
    <property type="molecule type" value="Genomic_DNA"/>
</dbReference>